<dbReference type="SUPFAM" id="SSF54427">
    <property type="entry name" value="NTF2-like"/>
    <property type="match status" value="1"/>
</dbReference>
<dbReference type="InterPro" id="IPR027843">
    <property type="entry name" value="DUF4440"/>
</dbReference>
<keyword evidence="4" id="KW-1185">Reference proteome</keyword>
<feature type="chain" id="PRO_5035212722" evidence="1">
    <location>
        <begin position="20"/>
        <end position="141"/>
    </location>
</feature>
<comment type="caution">
    <text evidence="3">The sequence shown here is derived from an EMBL/GenBank/DDBJ whole genome shotgun (WGS) entry which is preliminary data.</text>
</comment>
<evidence type="ECO:0000313" key="3">
    <source>
        <dbReference type="EMBL" id="NNV54056.1"/>
    </source>
</evidence>
<protein>
    <submittedName>
        <fullName evidence="3">DUF4440 domain-containing protein</fullName>
    </submittedName>
</protein>
<feature type="domain" description="DUF4440" evidence="2">
    <location>
        <begin position="31"/>
        <end position="133"/>
    </location>
</feature>
<dbReference type="InterPro" id="IPR032710">
    <property type="entry name" value="NTF2-like_dom_sf"/>
</dbReference>
<organism evidence="3 4">
    <name type="scientific">Limnovirga soli</name>
    <dbReference type="NCBI Taxonomy" id="2656915"/>
    <lineage>
        <taxon>Bacteria</taxon>
        <taxon>Pseudomonadati</taxon>
        <taxon>Bacteroidota</taxon>
        <taxon>Chitinophagia</taxon>
        <taxon>Chitinophagales</taxon>
        <taxon>Chitinophagaceae</taxon>
        <taxon>Limnovirga</taxon>
    </lineage>
</organism>
<dbReference type="Pfam" id="PF14534">
    <property type="entry name" value="DUF4440"/>
    <property type="match status" value="1"/>
</dbReference>
<proteinExistence type="predicted"/>
<evidence type="ECO:0000259" key="2">
    <source>
        <dbReference type="Pfam" id="PF14534"/>
    </source>
</evidence>
<evidence type="ECO:0000313" key="4">
    <source>
        <dbReference type="Proteomes" id="UP000598971"/>
    </source>
</evidence>
<gene>
    <name evidence="3" type="ORF">GD597_01205</name>
</gene>
<reference evidence="3" key="1">
    <citation type="submission" date="2019-10" db="EMBL/GenBank/DDBJ databases">
        <title>Draft genome sequence of Panacibacter sp. KCS-6.</title>
        <authorList>
            <person name="Yim K.J."/>
        </authorList>
    </citation>
    <scope>NUCLEOTIDE SEQUENCE</scope>
    <source>
        <strain evidence="3">KCS-6</strain>
    </source>
</reference>
<keyword evidence="1" id="KW-0732">Signal</keyword>
<dbReference type="Proteomes" id="UP000598971">
    <property type="component" value="Unassembled WGS sequence"/>
</dbReference>
<dbReference type="RefSeq" id="WP_171605969.1">
    <property type="nucleotide sequence ID" value="NZ_WHPF01000001.1"/>
</dbReference>
<dbReference type="Gene3D" id="3.10.450.50">
    <property type="match status" value="1"/>
</dbReference>
<sequence>MKKNLLLAACVLLCMGTMAQSKEEQAVTTAVTMFNKAIVDADSAALVNLTAAQLSYGHSNGKSEDKATFIQTVLHGPLDMLSIDVSALQITIAGKEAIVRHIFSAKITNNGTPGELKIGALLVFTKQKSKWVLLARQGYKL</sequence>
<name>A0A8J8F9Y8_9BACT</name>
<dbReference type="AlphaFoldDB" id="A0A8J8F9Y8"/>
<feature type="signal peptide" evidence="1">
    <location>
        <begin position="1"/>
        <end position="19"/>
    </location>
</feature>
<accession>A0A8J8F9Y8</accession>
<evidence type="ECO:0000256" key="1">
    <source>
        <dbReference type="SAM" id="SignalP"/>
    </source>
</evidence>
<dbReference type="EMBL" id="WHPF01000001">
    <property type="protein sequence ID" value="NNV54056.1"/>
    <property type="molecule type" value="Genomic_DNA"/>
</dbReference>